<gene>
    <name evidence="4" type="ORF">H9737_01810</name>
</gene>
<dbReference type="InterPro" id="IPR003658">
    <property type="entry name" value="Anti-sigma_ant"/>
</dbReference>
<protein>
    <recommendedName>
        <fullName evidence="2">Anti-sigma factor antagonist</fullName>
    </recommendedName>
</protein>
<proteinExistence type="inferred from homology"/>
<accession>A0A9D1VT60</accession>
<name>A0A9D1VT60_9FIRM</name>
<evidence type="ECO:0000256" key="2">
    <source>
        <dbReference type="RuleBase" id="RU003749"/>
    </source>
</evidence>
<dbReference type="NCBIfam" id="TIGR00377">
    <property type="entry name" value="ant_ant_sig"/>
    <property type="match status" value="1"/>
</dbReference>
<reference evidence="4" key="1">
    <citation type="journal article" date="2021" name="PeerJ">
        <title>Extensive microbial diversity within the chicken gut microbiome revealed by metagenomics and culture.</title>
        <authorList>
            <person name="Gilroy R."/>
            <person name="Ravi A."/>
            <person name="Getino M."/>
            <person name="Pursley I."/>
            <person name="Horton D.L."/>
            <person name="Alikhan N.F."/>
            <person name="Baker D."/>
            <person name="Gharbi K."/>
            <person name="Hall N."/>
            <person name="Watson M."/>
            <person name="Adriaenssens E.M."/>
            <person name="Foster-Nyarko E."/>
            <person name="Jarju S."/>
            <person name="Secka A."/>
            <person name="Antonio M."/>
            <person name="Oren A."/>
            <person name="Chaudhuri R.R."/>
            <person name="La Ragione R."/>
            <person name="Hildebrand F."/>
            <person name="Pallen M.J."/>
        </authorList>
    </citation>
    <scope>NUCLEOTIDE SEQUENCE</scope>
    <source>
        <strain evidence="4">26628</strain>
    </source>
</reference>
<reference evidence="4" key="2">
    <citation type="submission" date="2021-04" db="EMBL/GenBank/DDBJ databases">
        <authorList>
            <person name="Gilroy R."/>
        </authorList>
    </citation>
    <scope>NUCLEOTIDE SEQUENCE</scope>
    <source>
        <strain evidence="4">26628</strain>
    </source>
</reference>
<dbReference type="PANTHER" id="PTHR33495">
    <property type="entry name" value="ANTI-SIGMA FACTOR ANTAGONIST TM_1081-RELATED-RELATED"/>
    <property type="match status" value="1"/>
</dbReference>
<dbReference type="AlphaFoldDB" id="A0A9D1VT60"/>
<evidence type="ECO:0000313" key="5">
    <source>
        <dbReference type="Proteomes" id="UP000824249"/>
    </source>
</evidence>
<dbReference type="InterPro" id="IPR002645">
    <property type="entry name" value="STAS_dom"/>
</dbReference>
<organism evidence="4 5">
    <name type="scientific">Candidatus Borkfalkia faecigallinarum</name>
    <dbReference type="NCBI Taxonomy" id="2838509"/>
    <lineage>
        <taxon>Bacteria</taxon>
        <taxon>Bacillati</taxon>
        <taxon>Bacillota</taxon>
        <taxon>Clostridia</taxon>
        <taxon>Christensenellales</taxon>
        <taxon>Christensenellaceae</taxon>
        <taxon>Candidatus Borkfalkia</taxon>
    </lineage>
</organism>
<dbReference type="EMBL" id="DXFD01000029">
    <property type="protein sequence ID" value="HIX46411.1"/>
    <property type="molecule type" value="Genomic_DNA"/>
</dbReference>
<evidence type="ECO:0000313" key="4">
    <source>
        <dbReference type="EMBL" id="HIX46411.1"/>
    </source>
</evidence>
<dbReference type="GO" id="GO:0043856">
    <property type="term" value="F:anti-sigma factor antagonist activity"/>
    <property type="evidence" value="ECO:0007669"/>
    <property type="project" value="InterPro"/>
</dbReference>
<dbReference type="PROSITE" id="PS50801">
    <property type="entry name" value="STAS"/>
    <property type="match status" value="1"/>
</dbReference>
<sequence length="102" mass="11074">MQVVGKVAENTLYIFLSGELDEYSAPAARRQADEAIDANAACERAVFDLSGVRFMDSTGIGFLVGRYKRLRRYGIPAAIQSVDLAADKVLSMSGVYALIPKL</sequence>
<evidence type="ECO:0000259" key="3">
    <source>
        <dbReference type="PROSITE" id="PS50801"/>
    </source>
</evidence>
<dbReference type="Gene3D" id="3.30.750.24">
    <property type="entry name" value="STAS domain"/>
    <property type="match status" value="1"/>
</dbReference>
<dbReference type="PANTHER" id="PTHR33495:SF2">
    <property type="entry name" value="ANTI-SIGMA FACTOR ANTAGONIST TM_1081-RELATED"/>
    <property type="match status" value="1"/>
</dbReference>
<comment type="similarity">
    <text evidence="1 2">Belongs to the anti-sigma-factor antagonist family.</text>
</comment>
<dbReference type="Pfam" id="PF01740">
    <property type="entry name" value="STAS"/>
    <property type="match status" value="1"/>
</dbReference>
<dbReference type="SUPFAM" id="SSF52091">
    <property type="entry name" value="SpoIIaa-like"/>
    <property type="match status" value="1"/>
</dbReference>
<dbReference type="InterPro" id="IPR036513">
    <property type="entry name" value="STAS_dom_sf"/>
</dbReference>
<dbReference type="CDD" id="cd07043">
    <property type="entry name" value="STAS_anti-anti-sigma_factors"/>
    <property type="match status" value="1"/>
</dbReference>
<evidence type="ECO:0000256" key="1">
    <source>
        <dbReference type="ARBA" id="ARBA00009013"/>
    </source>
</evidence>
<dbReference type="Proteomes" id="UP000824249">
    <property type="component" value="Unassembled WGS sequence"/>
</dbReference>
<comment type="caution">
    <text evidence="4">The sequence shown here is derived from an EMBL/GenBank/DDBJ whole genome shotgun (WGS) entry which is preliminary data.</text>
</comment>
<feature type="domain" description="STAS" evidence="3">
    <location>
        <begin position="1"/>
        <end position="102"/>
    </location>
</feature>